<name>A0ABS7BSI7_9SPHN</name>
<organism evidence="2 3">
    <name type="scientific">Sphingomonas citri</name>
    <dbReference type="NCBI Taxonomy" id="2862499"/>
    <lineage>
        <taxon>Bacteria</taxon>
        <taxon>Pseudomonadati</taxon>
        <taxon>Pseudomonadota</taxon>
        <taxon>Alphaproteobacteria</taxon>
        <taxon>Sphingomonadales</taxon>
        <taxon>Sphingomonadaceae</taxon>
        <taxon>Sphingomonas</taxon>
    </lineage>
</organism>
<dbReference type="Gene3D" id="2.60.120.620">
    <property type="entry name" value="q2cbj1_9rhob like domain"/>
    <property type="match status" value="1"/>
</dbReference>
<proteinExistence type="predicted"/>
<dbReference type="RefSeq" id="WP_219750109.1">
    <property type="nucleotide sequence ID" value="NZ_JAHXZN010000008.1"/>
</dbReference>
<evidence type="ECO:0000313" key="3">
    <source>
        <dbReference type="Proteomes" id="UP000759103"/>
    </source>
</evidence>
<reference evidence="2 3" key="1">
    <citation type="submission" date="2021-07" db="EMBL/GenBank/DDBJ databases">
        <title>Sphingomonas sp.</title>
        <authorList>
            <person name="Feng G."/>
            <person name="Li J."/>
            <person name="Pan M."/>
        </authorList>
    </citation>
    <scope>NUCLEOTIDE SEQUENCE [LARGE SCALE GENOMIC DNA]</scope>
    <source>
        <strain evidence="2 3">RRHST34</strain>
    </source>
</reference>
<protein>
    <submittedName>
        <fullName evidence="2">2OG-Fe(II) oxygenase</fullName>
    </submittedName>
</protein>
<gene>
    <name evidence="2" type="ORF">KZ820_17635</name>
</gene>
<accession>A0ABS7BSI7</accession>
<keyword evidence="3" id="KW-1185">Reference proteome</keyword>
<dbReference type="Proteomes" id="UP000759103">
    <property type="component" value="Unassembled WGS sequence"/>
</dbReference>
<evidence type="ECO:0000259" key="1">
    <source>
        <dbReference type="Pfam" id="PF13640"/>
    </source>
</evidence>
<dbReference type="InterPro" id="IPR044862">
    <property type="entry name" value="Pro_4_hyd_alph_FE2OG_OXY"/>
</dbReference>
<dbReference type="EMBL" id="JAHXZN010000008">
    <property type="protein sequence ID" value="MBW6532567.1"/>
    <property type="molecule type" value="Genomic_DNA"/>
</dbReference>
<evidence type="ECO:0000313" key="2">
    <source>
        <dbReference type="EMBL" id="MBW6532567.1"/>
    </source>
</evidence>
<dbReference type="Pfam" id="PF13640">
    <property type="entry name" value="2OG-FeII_Oxy_3"/>
    <property type="match status" value="1"/>
</dbReference>
<feature type="domain" description="Prolyl 4-hydroxylase alpha subunit Fe(2+) 2OG dioxygenase" evidence="1">
    <location>
        <begin position="122"/>
        <end position="218"/>
    </location>
</feature>
<comment type="caution">
    <text evidence="2">The sequence shown here is derived from an EMBL/GenBank/DDBJ whole genome shotgun (WGS) entry which is preliminary data.</text>
</comment>
<sequence length="276" mass="30171">MIGSTSSHPATAPLHLSDAARAAMASSRFHDADPFPVLILDDFLPEAFAAGLHQEILALKDLSQSNDYIFAKNKFEYPTLEAIGPHGAELKRFLLSEEFGAALTAMYGRPLFVDANFTGGGVHRGGSGSFLDMHADFERHPGEKDWVRELNILLYMNKDWAPAHGGALDLKHADTGAASAIEPLYNRLVLMLTKSFTLHGYKRTSFPPGSYRNSIAAYAYSREADEGRLARLSTTTRWQPSDAGSVKRTIAALTPRLVRLKQRLLGSNTARGAGKK</sequence>